<evidence type="ECO:0000313" key="2">
    <source>
        <dbReference type="WBParaSite" id="PSAMB.scaffold4416size14709.g24278.t1"/>
    </source>
</evidence>
<dbReference type="WBParaSite" id="PSAMB.scaffold4416size14709.g24278.t1">
    <property type="protein sequence ID" value="PSAMB.scaffold4416size14709.g24278.t1"/>
    <property type="gene ID" value="PSAMB.scaffold4416size14709.g24278"/>
</dbReference>
<proteinExistence type="predicted"/>
<keyword evidence="1" id="KW-1185">Reference proteome</keyword>
<sequence length="332" mass="39314">MIHCCMRKECDSSQILSSKTNRLKDEPDQVHEQSITRKALETGDLILFKNRTISTILQTPNYRWFDDKAISAQNNIYLEKYKLHYCKIDKNMGSTMQATFCYIDDQRGFSKLFFNNSWQHGLDNTECGNSTAYGSLRKRFLKAAEDTDFFAENSGIYHFSIIRHPISRFISAFIDICVNRAGKPHLTNKLCFACRGSLDCFVPKLHDYLYKQSVHRPVNKWSLDWHFLPQSWYCDYDRHLDKYDRLIRYGRNDQFRTELVNMLGKRGVPPDLLSDIEKQLKTKKNLHATFDRSSEYEKKLMNNPLLLEYVYKIYHLDFVWFCYRLNTTNTGE</sequence>
<dbReference type="GO" id="GO:0016020">
    <property type="term" value="C:membrane"/>
    <property type="evidence" value="ECO:0007669"/>
    <property type="project" value="InterPro"/>
</dbReference>
<dbReference type="PANTHER" id="PTHR22900:SF10">
    <property type="entry name" value="CARBOHYDRATE SULFOTRANSFERASE"/>
    <property type="match status" value="1"/>
</dbReference>
<organism evidence="1 2">
    <name type="scientific">Plectus sambesii</name>
    <dbReference type="NCBI Taxonomy" id="2011161"/>
    <lineage>
        <taxon>Eukaryota</taxon>
        <taxon>Metazoa</taxon>
        <taxon>Ecdysozoa</taxon>
        <taxon>Nematoda</taxon>
        <taxon>Chromadorea</taxon>
        <taxon>Plectida</taxon>
        <taxon>Plectina</taxon>
        <taxon>Plectoidea</taxon>
        <taxon>Plectidae</taxon>
        <taxon>Plectus</taxon>
    </lineage>
</organism>
<dbReference type="GO" id="GO:0047756">
    <property type="term" value="F:chondroitin 4-sulfotransferase activity"/>
    <property type="evidence" value="ECO:0007669"/>
    <property type="project" value="InterPro"/>
</dbReference>
<name>A0A914WKP5_9BILA</name>
<evidence type="ECO:0000313" key="1">
    <source>
        <dbReference type="Proteomes" id="UP000887566"/>
    </source>
</evidence>
<dbReference type="InterPro" id="IPR007669">
    <property type="entry name" value="Chst-1-like"/>
</dbReference>
<dbReference type="Proteomes" id="UP000887566">
    <property type="component" value="Unplaced"/>
</dbReference>
<protein>
    <submittedName>
        <fullName evidence="2">Carbohydrate sulfotransferase</fullName>
    </submittedName>
</protein>
<dbReference type="Pfam" id="PF03567">
    <property type="entry name" value="Sulfotransfer_2"/>
    <property type="match status" value="1"/>
</dbReference>
<dbReference type="PANTHER" id="PTHR22900">
    <property type="entry name" value="PROTEIN CBG14245-RELATED"/>
    <property type="match status" value="1"/>
</dbReference>
<dbReference type="InterPro" id="IPR005331">
    <property type="entry name" value="Sulfotransferase"/>
</dbReference>
<dbReference type="GO" id="GO:1902884">
    <property type="term" value="P:positive regulation of response to oxidative stress"/>
    <property type="evidence" value="ECO:0007669"/>
    <property type="project" value="InterPro"/>
</dbReference>
<accession>A0A914WKP5</accession>
<reference evidence="2" key="1">
    <citation type="submission" date="2022-11" db="UniProtKB">
        <authorList>
            <consortium name="WormBaseParasite"/>
        </authorList>
    </citation>
    <scope>IDENTIFICATION</scope>
</reference>
<dbReference type="GO" id="GO:0050650">
    <property type="term" value="P:chondroitin sulfate proteoglycan biosynthetic process"/>
    <property type="evidence" value="ECO:0007669"/>
    <property type="project" value="InterPro"/>
</dbReference>
<dbReference type="AlphaFoldDB" id="A0A914WKP5"/>